<keyword evidence="1" id="KW-0812">Transmembrane</keyword>
<evidence type="ECO:0000256" key="1">
    <source>
        <dbReference type="SAM" id="Phobius"/>
    </source>
</evidence>
<protein>
    <submittedName>
        <fullName evidence="2">Uncharacterized protein</fullName>
    </submittedName>
</protein>
<name>A0A6J5NKF5_9CAUD</name>
<feature type="transmembrane region" description="Helical" evidence="1">
    <location>
        <begin position="6"/>
        <end position="29"/>
    </location>
</feature>
<proteinExistence type="predicted"/>
<accession>A0A6J5NKF5</accession>
<evidence type="ECO:0000313" key="2">
    <source>
        <dbReference type="EMBL" id="CAB4159859.1"/>
    </source>
</evidence>
<keyword evidence="1" id="KW-1133">Transmembrane helix</keyword>
<organism evidence="2">
    <name type="scientific">uncultured Caudovirales phage</name>
    <dbReference type="NCBI Taxonomy" id="2100421"/>
    <lineage>
        <taxon>Viruses</taxon>
        <taxon>Duplodnaviria</taxon>
        <taxon>Heunggongvirae</taxon>
        <taxon>Uroviricota</taxon>
        <taxon>Caudoviricetes</taxon>
        <taxon>Peduoviridae</taxon>
        <taxon>Maltschvirus</taxon>
        <taxon>Maltschvirus maltsch</taxon>
    </lineage>
</organism>
<reference evidence="2" key="1">
    <citation type="submission" date="2020-04" db="EMBL/GenBank/DDBJ databases">
        <authorList>
            <person name="Chiriac C."/>
            <person name="Salcher M."/>
            <person name="Ghai R."/>
            <person name="Kavagutti S V."/>
        </authorList>
    </citation>
    <scope>NUCLEOTIDE SEQUENCE</scope>
</reference>
<keyword evidence="1" id="KW-0472">Membrane</keyword>
<sequence>MNAFHMALSIIGGIILIQVQLVGMVRWLVKHYLSELVPNSGSSIKDQINRLESRQHEILVHLINK</sequence>
<dbReference type="EMBL" id="LR796693">
    <property type="protein sequence ID" value="CAB4159859.1"/>
    <property type="molecule type" value="Genomic_DNA"/>
</dbReference>
<gene>
    <name evidence="2" type="ORF">UFOVP721_6</name>
</gene>